<dbReference type="SMART" id="SM00849">
    <property type="entry name" value="Lactamase_B"/>
    <property type="match status" value="1"/>
</dbReference>
<reference evidence="2 3" key="1">
    <citation type="submission" date="2020-08" db="EMBL/GenBank/DDBJ databases">
        <title>Sphingobacterium sp. DN04309 isolated from aquaculture water.</title>
        <authorList>
            <person name="Zhang M."/>
        </authorList>
    </citation>
    <scope>NUCLEOTIDE SEQUENCE [LARGE SCALE GENOMIC DNA]</scope>
    <source>
        <strain evidence="2 3">DN04309</strain>
    </source>
</reference>
<evidence type="ECO:0000313" key="2">
    <source>
        <dbReference type="EMBL" id="MBD1428109.1"/>
    </source>
</evidence>
<gene>
    <name evidence="2" type="ORF">H8B04_00760</name>
</gene>
<evidence type="ECO:0000313" key="3">
    <source>
        <dbReference type="Proteomes" id="UP000651271"/>
    </source>
</evidence>
<dbReference type="Gene3D" id="3.60.15.10">
    <property type="entry name" value="Ribonuclease Z/Hydroxyacylglutathione hydrolase-like"/>
    <property type="match status" value="1"/>
</dbReference>
<feature type="domain" description="Metallo-beta-lactamase" evidence="1">
    <location>
        <begin position="18"/>
        <end position="204"/>
    </location>
</feature>
<dbReference type="CDD" id="cd07721">
    <property type="entry name" value="yflN-like_MBL-fold"/>
    <property type="match status" value="1"/>
</dbReference>
<dbReference type="InterPro" id="IPR036866">
    <property type="entry name" value="RibonucZ/Hydroxyglut_hydro"/>
</dbReference>
<name>A0ABR7Y9Y4_9SPHI</name>
<dbReference type="PANTHER" id="PTHR42951">
    <property type="entry name" value="METALLO-BETA-LACTAMASE DOMAIN-CONTAINING"/>
    <property type="match status" value="1"/>
</dbReference>
<sequence>MNQINQDLLQISVLPRNSINCYIADGILFDSGIQCGYKKIRKAFDKNPIHTHVLTHAHADHQGCSARICSELNVPLLCHKEEVQKAETGFVVADYPSPSGMIAKLQQKYWAGAGYPVTQILQNGDVIGDFEVIETPGHTAEHLSFYRERDGTLIIGDALCNMNLLTTVVGLQLPPSLFTSNQNQNIQSLQKLNTLHPKIICFGHGPVLMNRKNEFEKFIDSLKS</sequence>
<evidence type="ECO:0000259" key="1">
    <source>
        <dbReference type="SMART" id="SM00849"/>
    </source>
</evidence>
<organism evidence="2 3">
    <name type="scientific">Sphingobacterium litopenaei</name>
    <dbReference type="NCBI Taxonomy" id="2763500"/>
    <lineage>
        <taxon>Bacteria</taxon>
        <taxon>Pseudomonadati</taxon>
        <taxon>Bacteroidota</taxon>
        <taxon>Sphingobacteriia</taxon>
        <taxon>Sphingobacteriales</taxon>
        <taxon>Sphingobacteriaceae</taxon>
        <taxon>Sphingobacterium</taxon>
    </lineage>
</organism>
<dbReference type="InterPro" id="IPR001279">
    <property type="entry name" value="Metallo-B-lactamas"/>
</dbReference>
<dbReference type="SUPFAM" id="SSF56281">
    <property type="entry name" value="Metallo-hydrolase/oxidoreductase"/>
    <property type="match status" value="1"/>
</dbReference>
<dbReference type="PANTHER" id="PTHR42951:SF17">
    <property type="entry name" value="METALLO-BETA-LACTAMASE DOMAIN-CONTAINING PROTEIN"/>
    <property type="match status" value="1"/>
</dbReference>
<proteinExistence type="predicted"/>
<accession>A0ABR7Y9Y4</accession>
<dbReference type="RefSeq" id="WP_190301138.1">
    <property type="nucleotide sequence ID" value="NZ_JACOIJ010000001.1"/>
</dbReference>
<dbReference type="EMBL" id="JACOIJ010000001">
    <property type="protein sequence ID" value="MBD1428109.1"/>
    <property type="molecule type" value="Genomic_DNA"/>
</dbReference>
<dbReference type="InterPro" id="IPR050855">
    <property type="entry name" value="NDM-1-like"/>
</dbReference>
<dbReference type="Pfam" id="PF00753">
    <property type="entry name" value="Lactamase_B"/>
    <property type="match status" value="1"/>
</dbReference>
<protein>
    <submittedName>
        <fullName evidence="2">MBL fold metallo-hydrolase</fullName>
    </submittedName>
</protein>
<comment type="caution">
    <text evidence="2">The sequence shown here is derived from an EMBL/GenBank/DDBJ whole genome shotgun (WGS) entry which is preliminary data.</text>
</comment>
<dbReference type="Proteomes" id="UP000651271">
    <property type="component" value="Unassembled WGS sequence"/>
</dbReference>
<keyword evidence="3" id="KW-1185">Reference proteome</keyword>